<evidence type="ECO:0000313" key="2">
    <source>
        <dbReference type="Proteomes" id="UP000324222"/>
    </source>
</evidence>
<comment type="caution">
    <text evidence="1">The sequence shown here is derived from an EMBL/GenBank/DDBJ whole genome shotgun (WGS) entry which is preliminary data.</text>
</comment>
<dbReference type="AlphaFoldDB" id="A0A5B7FJ62"/>
<protein>
    <submittedName>
        <fullName evidence="1">Uncharacterized protein</fullName>
    </submittedName>
</protein>
<sequence>MDRTDSRGLDQTNIPLMIMEFVCFPPPAASTNTWLVMDISIINITTINITADMSAPNRYKAGIT</sequence>
<dbReference type="EMBL" id="VSRR010006777">
    <property type="protein sequence ID" value="MPC45545.1"/>
    <property type="molecule type" value="Genomic_DNA"/>
</dbReference>
<gene>
    <name evidence="1" type="ORF">E2C01_039247</name>
</gene>
<evidence type="ECO:0000313" key="1">
    <source>
        <dbReference type="EMBL" id="MPC45545.1"/>
    </source>
</evidence>
<accession>A0A5B7FJ62</accession>
<dbReference type="Proteomes" id="UP000324222">
    <property type="component" value="Unassembled WGS sequence"/>
</dbReference>
<proteinExistence type="predicted"/>
<reference evidence="1 2" key="1">
    <citation type="submission" date="2019-05" db="EMBL/GenBank/DDBJ databases">
        <title>Another draft genome of Portunus trituberculatus and its Hox gene families provides insights of decapod evolution.</title>
        <authorList>
            <person name="Jeong J.-H."/>
            <person name="Song I."/>
            <person name="Kim S."/>
            <person name="Choi T."/>
            <person name="Kim D."/>
            <person name="Ryu S."/>
            <person name="Kim W."/>
        </authorList>
    </citation>
    <scope>NUCLEOTIDE SEQUENCE [LARGE SCALE GENOMIC DNA]</scope>
    <source>
        <tissue evidence="1">Muscle</tissue>
    </source>
</reference>
<name>A0A5B7FJ62_PORTR</name>
<organism evidence="1 2">
    <name type="scientific">Portunus trituberculatus</name>
    <name type="common">Swimming crab</name>
    <name type="synonym">Neptunus trituberculatus</name>
    <dbReference type="NCBI Taxonomy" id="210409"/>
    <lineage>
        <taxon>Eukaryota</taxon>
        <taxon>Metazoa</taxon>
        <taxon>Ecdysozoa</taxon>
        <taxon>Arthropoda</taxon>
        <taxon>Crustacea</taxon>
        <taxon>Multicrustacea</taxon>
        <taxon>Malacostraca</taxon>
        <taxon>Eumalacostraca</taxon>
        <taxon>Eucarida</taxon>
        <taxon>Decapoda</taxon>
        <taxon>Pleocyemata</taxon>
        <taxon>Brachyura</taxon>
        <taxon>Eubrachyura</taxon>
        <taxon>Portunoidea</taxon>
        <taxon>Portunidae</taxon>
        <taxon>Portuninae</taxon>
        <taxon>Portunus</taxon>
    </lineage>
</organism>
<keyword evidence="2" id="KW-1185">Reference proteome</keyword>